<dbReference type="InterPro" id="IPR050319">
    <property type="entry name" value="ABC_transp_ATP-bind"/>
</dbReference>
<feature type="domain" description="ABC transporter" evidence="5">
    <location>
        <begin position="267"/>
        <end position="514"/>
    </location>
</feature>
<dbReference type="NCBIfam" id="NF008453">
    <property type="entry name" value="PRK11308.1"/>
    <property type="match status" value="2"/>
</dbReference>
<proteinExistence type="predicted"/>
<dbReference type="PROSITE" id="PS50893">
    <property type="entry name" value="ABC_TRANSPORTER_2"/>
    <property type="match status" value="2"/>
</dbReference>
<dbReference type="NCBIfam" id="NF007739">
    <property type="entry name" value="PRK10419.1"/>
    <property type="match status" value="2"/>
</dbReference>
<dbReference type="SMART" id="SM00382">
    <property type="entry name" value="AAA"/>
    <property type="match status" value="2"/>
</dbReference>
<sequence length="518" mass="57901">MTLLEVKNLNIAVEGGRQVVKNVAFQLEKGQILGIVGESGSGKSLTALSVLGLFPCMKNSSIKLSGEEISIFSEKNWQNIRGNKIGFIFQEPMSSLNPLHTVGKQIAETIMLHRGLAHKEALSETLELLKLVGIQKAEKRLNAYPFELSGGQRQRVMIAMAIANNPELLIADEPTTALDVTVQEQILSLLLDLRTKLNMAIIFISHDLSVVRKIADRVLVMKEGEVIEQGKTENIFSAPKKSYTKTLINSSNILKNINNNKKEDCILKVDHFSLSFPIKKNFWGKITESIYAVDDVSFQLSRGCTLGIVGESGSGKSSLGLSLVGLNQGKGNIFFQNQDIRQIDRSQLCRKVQIVFQDPYNSLNPRMNVEQIINEGLVVHYPQLSKKEIKNKVLSVLKEVGLNEEDIKKYPHQFSGGQRQRIAIARALVLEPELLVLDEPTSALDVTIQAQVLRLLQDIQNRRHISYIFISHDMKAVRAMADEVMVMKDGKIVEKNMAFKIFENPQDTYTKQLINAAL</sequence>
<dbReference type="InterPro" id="IPR003439">
    <property type="entry name" value="ABC_transporter-like_ATP-bd"/>
</dbReference>
<dbReference type="EMBL" id="MN990732">
    <property type="protein sequence ID" value="QIM10754.1"/>
    <property type="molecule type" value="Genomic_DNA"/>
</dbReference>
<comment type="subcellular location">
    <subcellularLocation>
        <location evidence="1">Cell inner membrane</location>
        <topology evidence="1">Peripheral membrane protein</topology>
    </subcellularLocation>
</comment>
<protein>
    <submittedName>
        <fullName evidence="6">ABC transporter ATP-binding protein</fullName>
    </submittedName>
</protein>
<dbReference type="GO" id="GO:0016887">
    <property type="term" value="F:ATP hydrolysis activity"/>
    <property type="evidence" value="ECO:0007669"/>
    <property type="project" value="InterPro"/>
</dbReference>
<dbReference type="GO" id="GO:0055085">
    <property type="term" value="P:transmembrane transport"/>
    <property type="evidence" value="ECO:0007669"/>
    <property type="project" value="UniProtKB-ARBA"/>
</dbReference>
<gene>
    <name evidence="6" type="ORF">PlAlph_6460</name>
</gene>
<dbReference type="FunFam" id="3.40.50.300:FF:000016">
    <property type="entry name" value="Oligopeptide ABC transporter ATP-binding component"/>
    <property type="match status" value="2"/>
</dbReference>
<dbReference type="NCBIfam" id="NF010167">
    <property type="entry name" value="PRK13648.1"/>
    <property type="match status" value="2"/>
</dbReference>
<keyword evidence="2" id="KW-0813">Transport</keyword>
<dbReference type="GO" id="GO:0005886">
    <property type="term" value="C:plasma membrane"/>
    <property type="evidence" value="ECO:0007669"/>
    <property type="project" value="UniProtKB-SubCell"/>
</dbReference>
<dbReference type="Gene3D" id="3.40.50.300">
    <property type="entry name" value="P-loop containing nucleotide triphosphate hydrolases"/>
    <property type="match status" value="2"/>
</dbReference>
<dbReference type="InterPro" id="IPR013563">
    <property type="entry name" value="Oligopep_ABC_C"/>
</dbReference>
<dbReference type="GO" id="GO:0005524">
    <property type="term" value="F:ATP binding"/>
    <property type="evidence" value="ECO:0007669"/>
    <property type="project" value="UniProtKB-KW"/>
</dbReference>
<evidence type="ECO:0000256" key="4">
    <source>
        <dbReference type="ARBA" id="ARBA00022840"/>
    </source>
</evidence>
<feature type="domain" description="ABC transporter" evidence="5">
    <location>
        <begin position="4"/>
        <end position="248"/>
    </location>
</feature>
<dbReference type="InterPro" id="IPR017871">
    <property type="entry name" value="ABC_transporter-like_CS"/>
</dbReference>
<keyword evidence="4 6" id="KW-0067">ATP-binding</keyword>
<name>A0A6G8F3E4_9PROT</name>
<dbReference type="PROSITE" id="PS00211">
    <property type="entry name" value="ABC_TRANSPORTER_1"/>
    <property type="match status" value="2"/>
</dbReference>
<dbReference type="Pfam" id="PF08352">
    <property type="entry name" value="oligo_HPY"/>
    <property type="match status" value="1"/>
</dbReference>
<accession>A0A6G8F3E4</accession>
<dbReference type="CDD" id="cd03257">
    <property type="entry name" value="ABC_NikE_OppD_transporters"/>
    <property type="match status" value="2"/>
</dbReference>
<dbReference type="InterPro" id="IPR003593">
    <property type="entry name" value="AAA+_ATPase"/>
</dbReference>
<evidence type="ECO:0000256" key="2">
    <source>
        <dbReference type="ARBA" id="ARBA00022448"/>
    </source>
</evidence>
<evidence type="ECO:0000256" key="3">
    <source>
        <dbReference type="ARBA" id="ARBA00022741"/>
    </source>
</evidence>
<evidence type="ECO:0000313" key="6">
    <source>
        <dbReference type="EMBL" id="QIM10754.1"/>
    </source>
</evidence>
<evidence type="ECO:0000256" key="1">
    <source>
        <dbReference type="ARBA" id="ARBA00004417"/>
    </source>
</evidence>
<dbReference type="AlphaFoldDB" id="A0A6G8F3E4"/>
<dbReference type="InterPro" id="IPR027417">
    <property type="entry name" value="P-loop_NTPase"/>
</dbReference>
<dbReference type="GO" id="GO:0015833">
    <property type="term" value="P:peptide transport"/>
    <property type="evidence" value="ECO:0007669"/>
    <property type="project" value="InterPro"/>
</dbReference>
<evidence type="ECO:0000259" key="5">
    <source>
        <dbReference type="PROSITE" id="PS50893"/>
    </source>
</evidence>
<dbReference type="PANTHER" id="PTHR43776">
    <property type="entry name" value="TRANSPORT ATP-BINDING PROTEIN"/>
    <property type="match status" value="1"/>
</dbReference>
<reference evidence="6" key="1">
    <citation type="journal article" date="2020" name="J. ISSAAS">
        <title>Lactobacilli and other gastrointestinal microbiota of Peromyscus leucopus, reservoir host for agents of Lyme disease and other zoonoses in North America.</title>
        <authorList>
            <person name="Milovic A."/>
            <person name="Bassam K."/>
            <person name="Shao H."/>
            <person name="Chatzistamou I."/>
            <person name="Tufts D.M."/>
            <person name="Diuk-Wasser M."/>
            <person name="Barbour A.G."/>
        </authorList>
    </citation>
    <scope>NUCLEOTIDE SEQUENCE</scope>
    <source>
        <strain evidence="6">LL90</strain>
    </source>
</reference>
<keyword evidence="3" id="KW-0547">Nucleotide-binding</keyword>
<dbReference type="Pfam" id="PF00005">
    <property type="entry name" value="ABC_tran"/>
    <property type="match status" value="2"/>
</dbReference>
<dbReference type="SUPFAM" id="SSF52540">
    <property type="entry name" value="P-loop containing nucleoside triphosphate hydrolases"/>
    <property type="match status" value="2"/>
</dbReference>
<organism evidence="6">
    <name type="scientific">uncultured Alphaproteobacteria bacterium</name>
    <dbReference type="NCBI Taxonomy" id="91750"/>
    <lineage>
        <taxon>Bacteria</taxon>
        <taxon>Pseudomonadati</taxon>
        <taxon>Pseudomonadota</taxon>
        <taxon>Alphaproteobacteria</taxon>
        <taxon>environmental samples</taxon>
    </lineage>
</organism>